<feature type="binding site" evidence="1">
    <location>
        <begin position="114"/>
        <end position="117"/>
    </location>
    <ligand>
        <name>substrate</name>
    </ligand>
</feature>
<dbReference type="GO" id="GO:0046872">
    <property type="term" value="F:metal ion binding"/>
    <property type="evidence" value="ECO:0007669"/>
    <property type="project" value="UniProtKB-KW"/>
</dbReference>
<dbReference type="AlphaFoldDB" id="A0A9Q5NE67"/>
<dbReference type="OrthoDB" id="1476984at2759"/>
<evidence type="ECO:0000256" key="1">
    <source>
        <dbReference type="PIRSR" id="PIRSR605493-1"/>
    </source>
</evidence>
<dbReference type="InterPro" id="IPR036704">
    <property type="entry name" value="RraA/RraA-like_sf"/>
</dbReference>
<dbReference type="PANTHER" id="PTHR33254">
    <property type="entry name" value="4-HYDROXY-4-METHYL-2-OXOGLUTARATE ALDOLASE 3-RELATED"/>
    <property type="match status" value="1"/>
</dbReference>
<accession>A0A9Q5NE67</accession>
<dbReference type="PANTHER" id="PTHR33254:SF4">
    <property type="entry name" value="4-HYDROXY-4-METHYL-2-OXOGLUTARATE ALDOLASE 3-RELATED"/>
    <property type="match status" value="1"/>
</dbReference>
<dbReference type="Gene3D" id="3.50.30.40">
    <property type="entry name" value="Ribonuclease E inhibitor RraA/RraA-like"/>
    <property type="match status" value="1"/>
</dbReference>
<name>A0A9Q5NE67_SANBA</name>
<dbReference type="Proteomes" id="UP000757232">
    <property type="component" value="Unassembled WGS sequence"/>
</dbReference>
<dbReference type="GO" id="GO:0008948">
    <property type="term" value="F:oxaloacetate decarboxylase activity"/>
    <property type="evidence" value="ECO:0007669"/>
    <property type="project" value="TreeGrafter"/>
</dbReference>
<dbReference type="CDD" id="cd16841">
    <property type="entry name" value="RraA_family"/>
    <property type="match status" value="1"/>
</dbReference>
<feature type="binding site" evidence="1">
    <location>
        <position position="137"/>
    </location>
    <ligand>
        <name>Mg(2+)</name>
        <dbReference type="ChEBI" id="CHEBI:18420"/>
    </ligand>
</feature>
<reference evidence="2" key="1">
    <citation type="submission" date="2016-06" db="EMBL/GenBank/DDBJ databases">
        <title>Draft Genome sequence of the fungus Inonotus baumii.</title>
        <authorList>
            <person name="Zhu H."/>
            <person name="Lin W."/>
        </authorList>
    </citation>
    <scope>NUCLEOTIDE SEQUENCE</scope>
    <source>
        <strain evidence="2">821</strain>
    </source>
</reference>
<gene>
    <name evidence="2" type="ORF">A7U60_g2114</name>
</gene>
<dbReference type="Pfam" id="PF03737">
    <property type="entry name" value="RraA-like"/>
    <property type="match status" value="1"/>
</dbReference>
<evidence type="ECO:0000313" key="3">
    <source>
        <dbReference type="Proteomes" id="UP000757232"/>
    </source>
</evidence>
<dbReference type="InterPro" id="IPR005493">
    <property type="entry name" value="RraA/RraA-like"/>
</dbReference>
<evidence type="ECO:0000313" key="2">
    <source>
        <dbReference type="EMBL" id="OCB90679.1"/>
    </source>
</evidence>
<comment type="caution">
    <text evidence="2">The sequence shown here is derived from an EMBL/GenBank/DDBJ whole genome shotgun (WGS) entry which is preliminary data.</text>
</comment>
<dbReference type="EMBL" id="LNZH02000122">
    <property type="protein sequence ID" value="OCB90679.1"/>
    <property type="molecule type" value="Genomic_DNA"/>
</dbReference>
<keyword evidence="1" id="KW-0460">Magnesium</keyword>
<sequence length="245" mass="25945">MLRALPRTLSLFRQMSSSASATSSALGQFSTCELSDALIKIGLPHGGHIPDVRRQSIYEGSADQRVCGPAYTVKMVLSSEKDAPRLTEHYVDTAERGSVIVIAAPPLTKNAVWGGLMTAGAQARGALGVIISGRCRDVAEHVAARFPIFARGTSTLGQYPFTRPSAVQVPLKIDAEPAGCDFPSITINPGDFIVADEDGVVCVPANSVAVVIQLAEQGREADARCMEDIKVGLGVQASFKKHRGK</sequence>
<proteinExistence type="predicted"/>
<dbReference type="GO" id="GO:0047443">
    <property type="term" value="F:4-hydroxy-4-methyl-2-oxoglutarate aldolase activity"/>
    <property type="evidence" value="ECO:0007669"/>
    <property type="project" value="TreeGrafter"/>
</dbReference>
<keyword evidence="1" id="KW-0479">Metal-binding</keyword>
<protein>
    <submittedName>
        <fullName evidence="2">RraA-like protein</fullName>
    </submittedName>
</protein>
<dbReference type="SUPFAM" id="SSF89562">
    <property type="entry name" value="RraA-like"/>
    <property type="match status" value="1"/>
</dbReference>
<comment type="cofactor">
    <cofactor evidence="1">
        <name>Mg(2+)</name>
        <dbReference type="ChEBI" id="CHEBI:18420"/>
    </cofactor>
</comment>
<organism evidence="2 3">
    <name type="scientific">Sanghuangporus baumii</name>
    <name type="common">Phellinus baumii</name>
    <dbReference type="NCBI Taxonomy" id="108892"/>
    <lineage>
        <taxon>Eukaryota</taxon>
        <taxon>Fungi</taxon>
        <taxon>Dikarya</taxon>
        <taxon>Basidiomycota</taxon>
        <taxon>Agaricomycotina</taxon>
        <taxon>Agaricomycetes</taxon>
        <taxon>Hymenochaetales</taxon>
        <taxon>Hymenochaetaceae</taxon>
        <taxon>Sanghuangporus</taxon>
    </lineage>
</organism>
<feature type="binding site" evidence="1">
    <location>
        <position position="136"/>
    </location>
    <ligand>
        <name>substrate</name>
    </ligand>
</feature>
<keyword evidence="3" id="KW-1185">Reference proteome</keyword>